<keyword evidence="4" id="KW-0813">Transport</keyword>
<dbReference type="AlphaFoldDB" id="A0A1I2AGH1"/>
<protein>
    <recommendedName>
        <fullName evidence="3">Probable multidrug resistance protein NorM</fullName>
    </recommendedName>
    <alternativeName>
        <fullName evidence="5">Multidrug-efflux transporter</fullName>
    </alternativeName>
</protein>
<dbReference type="STRING" id="1123323.SAMN05216245_10615"/>
<dbReference type="GO" id="GO:0005886">
    <property type="term" value="C:plasma membrane"/>
    <property type="evidence" value="ECO:0007669"/>
    <property type="project" value="TreeGrafter"/>
</dbReference>
<gene>
    <name evidence="7" type="ORF">SAMN05216245_10615</name>
</gene>
<dbReference type="EMBL" id="FONL01000006">
    <property type="protein sequence ID" value="SFE42982.1"/>
    <property type="molecule type" value="Genomic_DNA"/>
</dbReference>
<evidence type="ECO:0000256" key="6">
    <source>
        <dbReference type="SAM" id="Phobius"/>
    </source>
</evidence>
<feature type="transmembrane region" description="Helical" evidence="6">
    <location>
        <begin position="92"/>
        <end position="114"/>
    </location>
</feature>
<name>A0A1I2AGH1_9FIRM</name>
<dbReference type="InterPro" id="IPR050222">
    <property type="entry name" value="MATE_MdtK"/>
</dbReference>
<organism evidence="7 8">
    <name type="scientific">Succiniclasticum ruminis DSM 9236</name>
    <dbReference type="NCBI Taxonomy" id="1123323"/>
    <lineage>
        <taxon>Bacteria</taxon>
        <taxon>Bacillati</taxon>
        <taxon>Bacillota</taxon>
        <taxon>Negativicutes</taxon>
        <taxon>Acidaminococcales</taxon>
        <taxon>Acidaminococcaceae</taxon>
        <taxon>Succiniclasticum</taxon>
    </lineage>
</organism>
<dbReference type="PANTHER" id="PTHR43298">
    <property type="entry name" value="MULTIDRUG RESISTANCE PROTEIN NORM-RELATED"/>
    <property type="match status" value="1"/>
</dbReference>
<feature type="transmembrane region" description="Helical" evidence="6">
    <location>
        <begin position="171"/>
        <end position="193"/>
    </location>
</feature>
<feature type="transmembrane region" description="Helical" evidence="6">
    <location>
        <begin position="48"/>
        <end position="80"/>
    </location>
</feature>
<feature type="transmembrane region" description="Helical" evidence="6">
    <location>
        <begin position="415"/>
        <end position="435"/>
    </location>
</feature>
<dbReference type="GO" id="GO:0042910">
    <property type="term" value="F:xenobiotic transmembrane transporter activity"/>
    <property type="evidence" value="ECO:0007669"/>
    <property type="project" value="InterPro"/>
</dbReference>
<feature type="transmembrane region" description="Helical" evidence="6">
    <location>
        <begin position="199"/>
        <end position="218"/>
    </location>
</feature>
<keyword evidence="6" id="KW-0472">Membrane</keyword>
<reference evidence="7 8" key="1">
    <citation type="submission" date="2016-10" db="EMBL/GenBank/DDBJ databases">
        <authorList>
            <person name="de Groot N.N."/>
        </authorList>
    </citation>
    <scope>NUCLEOTIDE SEQUENCE [LARGE SCALE GENOMIC DNA]</scope>
    <source>
        <strain evidence="7 8">DSM 9236</strain>
    </source>
</reference>
<keyword evidence="6" id="KW-1133">Transmembrane helix</keyword>
<comment type="function">
    <text evidence="1">Multidrug efflux pump.</text>
</comment>
<feature type="transmembrane region" description="Helical" evidence="6">
    <location>
        <begin position="320"/>
        <end position="338"/>
    </location>
</feature>
<evidence type="ECO:0000256" key="1">
    <source>
        <dbReference type="ARBA" id="ARBA00003408"/>
    </source>
</evidence>
<feature type="transmembrane region" description="Helical" evidence="6">
    <location>
        <begin position="358"/>
        <end position="377"/>
    </location>
</feature>
<dbReference type="GO" id="GO:0015297">
    <property type="term" value="F:antiporter activity"/>
    <property type="evidence" value="ECO:0007669"/>
    <property type="project" value="InterPro"/>
</dbReference>
<accession>A0A1I2AGH1</accession>
<keyword evidence="8" id="KW-1185">Reference proteome</keyword>
<evidence type="ECO:0000313" key="8">
    <source>
        <dbReference type="Proteomes" id="UP000198896"/>
    </source>
</evidence>
<evidence type="ECO:0000256" key="5">
    <source>
        <dbReference type="ARBA" id="ARBA00031636"/>
    </source>
</evidence>
<feature type="transmembrane region" description="Helical" evidence="6">
    <location>
        <begin position="138"/>
        <end position="159"/>
    </location>
</feature>
<dbReference type="Proteomes" id="UP000198896">
    <property type="component" value="Unassembled WGS sequence"/>
</dbReference>
<feature type="transmembrane region" description="Helical" evidence="6">
    <location>
        <begin position="273"/>
        <end position="293"/>
    </location>
</feature>
<evidence type="ECO:0000313" key="7">
    <source>
        <dbReference type="EMBL" id="SFE42982.1"/>
    </source>
</evidence>
<dbReference type="Pfam" id="PF01554">
    <property type="entry name" value="MatE"/>
    <property type="match status" value="2"/>
</dbReference>
<feature type="transmembrane region" description="Helical" evidence="6">
    <location>
        <begin position="239"/>
        <end position="261"/>
    </location>
</feature>
<comment type="similarity">
    <text evidence="2">Belongs to the multi antimicrobial extrusion (MATE) (TC 2.A.66.1) family.</text>
</comment>
<dbReference type="PANTHER" id="PTHR43298:SF2">
    <property type="entry name" value="FMN_FAD EXPORTER YEEO-RELATED"/>
    <property type="match status" value="1"/>
</dbReference>
<keyword evidence="6" id="KW-0812">Transmembrane</keyword>
<sequence length="587" mass="65075">MDKTVDYAYFTRKMFIRSVLPAPLAGIGLALAEIGDTILVGHAIGMDGLAAIGFISPLFLLAAFLVFGLSMGGAVVYSNLMHEGKKEEALGIFNYFLRISAVIGFGILAGGVLFENELLSFLGTHPDDGAVYQMAKSYLFYILLGIPFEILMEVLTAYLRNDGEDTFSTVVQTATGVGNLIISALLLLFFDWGIAGCSFGFFISNAVAVLVSVGLLATRSEGQLALQRHAASFKEALKGLRLGFSTSSEYIFDAIFSLVVIRLLSDMAGTDGVAVFSIIENLSVLFIFLYEFIGKTSQPFFSMFFAECNFKELHRFFRYALGYALVVGTLSMLLIMVWPQILDLLFGLEDIKDANQAYYAARVFCAGSIFMGVALVLQNYLQSEEDEKSAFLVVFMRRLGASLPIALVLAEYGYYVFWLVYPLSEIVTLVVLYFYKRIQGERHVIDSTRVYNASFLGRVQDVAEQLDAVEQFALSWGADAHCCNSLRLAMEEICGVMNERAGSMKGDEPVLAQITVIAQEDGTFKLHLRDNARELNPFQLSDKALQVLPEQSEDIDERALVLHAVKTHVRQYLYRNYHGFNTITVTV</sequence>
<evidence type="ECO:0000256" key="4">
    <source>
        <dbReference type="ARBA" id="ARBA00022448"/>
    </source>
</evidence>
<dbReference type="RefSeq" id="WP_093913314.1">
    <property type="nucleotide sequence ID" value="NZ_FONL01000006.1"/>
</dbReference>
<dbReference type="InterPro" id="IPR002528">
    <property type="entry name" value="MATE_fam"/>
</dbReference>
<proteinExistence type="inferred from homology"/>
<evidence type="ECO:0000256" key="2">
    <source>
        <dbReference type="ARBA" id="ARBA00010199"/>
    </source>
</evidence>
<dbReference type="OrthoDB" id="9808973at2"/>
<feature type="transmembrane region" description="Helical" evidence="6">
    <location>
        <begin position="389"/>
        <end position="409"/>
    </location>
</feature>
<evidence type="ECO:0000256" key="3">
    <source>
        <dbReference type="ARBA" id="ARBA00020268"/>
    </source>
</evidence>